<accession>U7Q8F0</accession>
<reference evidence="4" key="1">
    <citation type="journal article" date="2014" name="Genome Announc.">
        <title>Genome sequence of the pathogenic fungus Sporothrix schenckii (ATCC 58251).</title>
        <authorList>
            <person name="Cuomo C.A."/>
            <person name="Rodriguez-Del Valle N."/>
            <person name="Perez-Sanchez L."/>
            <person name="Abouelleil A."/>
            <person name="Goldberg J."/>
            <person name="Young S."/>
            <person name="Zeng Q."/>
            <person name="Birren B.W."/>
        </authorList>
    </citation>
    <scope>NUCLEOTIDE SEQUENCE [LARGE SCALE GENOMIC DNA]</scope>
    <source>
        <strain evidence="4">ATCC 58251 / de Perez 2211183</strain>
    </source>
</reference>
<dbReference type="Proteomes" id="UP000018087">
    <property type="component" value="Unassembled WGS sequence"/>
</dbReference>
<dbReference type="InterPro" id="IPR000253">
    <property type="entry name" value="FHA_dom"/>
</dbReference>
<protein>
    <recommendedName>
        <fullName evidence="2">FHA domain-containing protein</fullName>
    </recommendedName>
</protein>
<gene>
    <name evidence="3" type="ORF">HMPREF1624_01335</name>
</gene>
<dbReference type="OrthoDB" id="4096268at2759"/>
<sequence>MAMAPELDNGATEYESILVSLKPSNKSSDGGFINREIRLTTDKPMFKIGRASKTVSKGLLPASDNAFFDSPVVSRTHAEITGNFNDGSVTVTDLGSLHGTFVNGKPTKETALALKQDDVVSFGIHVSRGLDVFYPASCKVTYVSTLNKPAERARSYCAPDSDCASDCSVSDFECDSASICSHTGPKAIPPDSAKSKTAIYEIEDSETSSNDDAISVEEITLCSETKVLPPLDKFVSEGRGETDDVYADDDEVVEEDYGEVNEDYKVDDVTNSSEEEEAEEEEEEEEKDGDVEDDEYEGEEHEEEDDNKDVKLPEDMEGSYLSNQLEGYAKDTKKDSPPSLVFGKEPTPNNNYSMPVIGLWTPPPMSAEDVATLSRIVEDELIHEQEPIEEDVTNDENADVDPVDDGKPLLLEDTLPRSVSAKFDISSLLNPSPPTSSPAKVPTDGIPATQAPGVLPAVYRNMPASYETAESNEAFCAGIIDEARMKVNVVIDSLQQTSPSPALHPTGSDLPPLVAPSGEEDSEDVGLTNATTFSSYKKRKANSKKRKADEMLACTSGISAATISVATPSAIEAPSAKRLATPAAVADKKKSKGRAWAVAEKIGIAALGGAVVLGSLIYTAPSF</sequence>
<feature type="compositionally biased region" description="Acidic residues" evidence="1">
    <location>
        <begin position="273"/>
        <end position="307"/>
    </location>
</feature>
<keyword evidence="4" id="KW-1185">Reference proteome</keyword>
<evidence type="ECO:0000256" key="1">
    <source>
        <dbReference type="SAM" id="MobiDB-lite"/>
    </source>
</evidence>
<name>U7Q8F0_SPOS1</name>
<proteinExistence type="predicted"/>
<dbReference type="Gene3D" id="2.60.200.20">
    <property type="match status" value="1"/>
</dbReference>
<evidence type="ECO:0000259" key="2">
    <source>
        <dbReference type="PROSITE" id="PS50006"/>
    </source>
</evidence>
<dbReference type="GO" id="GO:0005737">
    <property type="term" value="C:cytoplasm"/>
    <property type="evidence" value="ECO:0007669"/>
    <property type="project" value="TreeGrafter"/>
</dbReference>
<dbReference type="PANTHER" id="PTHR15715">
    <property type="entry name" value="CENTROSOMAL PROTEIN OF 170 KDA"/>
    <property type="match status" value="1"/>
</dbReference>
<dbReference type="eggNOG" id="KOG3872">
    <property type="taxonomic scope" value="Eukaryota"/>
</dbReference>
<feature type="domain" description="FHA" evidence="2">
    <location>
        <begin position="46"/>
        <end position="107"/>
    </location>
</feature>
<feature type="region of interest" description="Disordered" evidence="1">
    <location>
        <begin position="233"/>
        <end position="348"/>
    </location>
</feature>
<dbReference type="SMART" id="SM00240">
    <property type="entry name" value="FHA"/>
    <property type="match status" value="1"/>
</dbReference>
<organism evidence="3 4">
    <name type="scientific">Sporothrix schenckii (strain ATCC 58251 / de Perez 2211183)</name>
    <name type="common">Rose-picker's disease fungus</name>
    <dbReference type="NCBI Taxonomy" id="1391915"/>
    <lineage>
        <taxon>Eukaryota</taxon>
        <taxon>Fungi</taxon>
        <taxon>Dikarya</taxon>
        <taxon>Ascomycota</taxon>
        <taxon>Pezizomycotina</taxon>
        <taxon>Sordariomycetes</taxon>
        <taxon>Sordariomycetidae</taxon>
        <taxon>Ophiostomatales</taxon>
        <taxon>Ophiostomataceae</taxon>
        <taxon>Sporothrix</taxon>
    </lineage>
</organism>
<evidence type="ECO:0000313" key="4">
    <source>
        <dbReference type="Proteomes" id="UP000018087"/>
    </source>
</evidence>
<dbReference type="PROSITE" id="PS50006">
    <property type="entry name" value="FHA_DOMAIN"/>
    <property type="match status" value="1"/>
</dbReference>
<dbReference type="InterPro" id="IPR008984">
    <property type="entry name" value="SMAD_FHA_dom_sf"/>
</dbReference>
<dbReference type="AlphaFoldDB" id="U7Q8F0"/>
<evidence type="ECO:0000313" key="3">
    <source>
        <dbReference type="EMBL" id="ERT03031.1"/>
    </source>
</evidence>
<dbReference type="EMBL" id="KI440842">
    <property type="protein sequence ID" value="ERT03031.1"/>
    <property type="molecule type" value="Genomic_DNA"/>
</dbReference>
<dbReference type="Pfam" id="PF00498">
    <property type="entry name" value="FHA"/>
    <property type="match status" value="1"/>
</dbReference>
<feature type="region of interest" description="Disordered" evidence="1">
    <location>
        <begin position="426"/>
        <end position="446"/>
    </location>
</feature>
<dbReference type="HOGENOM" id="CLU_436203_0_0_1"/>
<dbReference type="SUPFAM" id="SSF49879">
    <property type="entry name" value="SMAD/FHA domain"/>
    <property type="match status" value="1"/>
</dbReference>
<feature type="compositionally biased region" description="Acidic residues" evidence="1">
    <location>
        <begin position="243"/>
        <end position="261"/>
    </location>
</feature>
<dbReference type="CDD" id="cd00060">
    <property type="entry name" value="FHA"/>
    <property type="match status" value="1"/>
</dbReference>
<dbReference type="STRING" id="1391915.U7Q8F0"/>
<dbReference type="PANTHER" id="PTHR15715:SF37">
    <property type="entry name" value="LD47843P"/>
    <property type="match status" value="1"/>
</dbReference>
<feature type="region of interest" description="Disordered" evidence="1">
    <location>
        <begin position="498"/>
        <end position="524"/>
    </location>
</feature>
<dbReference type="InterPro" id="IPR051176">
    <property type="entry name" value="Cent_Immune-Sig_Mod"/>
</dbReference>